<reference evidence="2" key="1">
    <citation type="journal article" date="2021" name="Open Biol.">
        <title>Shared evolutionary footprints suggest mitochondrial oxidative damage underlies multiple complex I losses in fungi.</title>
        <authorList>
            <person name="Schikora-Tamarit M.A."/>
            <person name="Marcet-Houben M."/>
            <person name="Nosek J."/>
            <person name="Gabaldon T."/>
        </authorList>
    </citation>
    <scope>NUCLEOTIDE SEQUENCE</scope>
    <source>
        <strain evidence="2">NCAIM Y.01608</strain>
    </source>
</reference>
<organism evidence="2 3">
    <name type="scientific">Ogataea polymorpha</name>
    <dbReference type="NCBI Taxonomy" id="460523"/>
    <lineage>
        <taxon>Eukaryota</taxon>
        <taxon>Fungi</taxon>
        <taxon>Dikarya</taxon>
        <taxon>Ascomycota</taxon>
        <taxon>Saccharomycotina</taxon>
        <taxon>Pichiomycetes</taxon>
        <taxon>Pichiales</taxon>
        <taxon>Pichiaceae</taxon>
        <taxon>Ogataea</taxon>
    </lineage>
</organism>
<keyword evidence="3" id="KW-1185">Reference proteome</keyword>
<comment type="caution">
    <text evidence="2">The sequence shown here is derived from an EMBL/GenBank/DDBJ whole genome shotgun (WGS) entry which is preliminary data.</text>
</comment>
<feature type="compositionally biased region" description="Polar residues" evidence="1">
    <location>
        <begin position="183"/>
        <end position="200"/>
    </location>
</feature>
<reference evidence="2" key="2">
    <citation type="submission" date="2021-01" db="EMBL/GenBank/DDBJ databases">
        <authorList>
            <person name="Schikora-Tamarit M.A."/>
        </authorList>
    </citation>
    <scope>NUCLEOTIDE SEQUENCE</scope>
    <source>
        <strain evidence="2">NCAIM Y.01608</strain>
    </source>
</reference>
<protein>
    <submittedName>
        <fullName evidence="2">Uncharacterized protein</fullName>
    </submittedName>
</protein>
<evidence type="ECO:0000313" key="2">
    <source>
        <dbReference type="EMBL" id="KAH3672620.1"/>
    </source>
</evidence>
<accession>A0A9P8TBP4</accession>
<evidence type="ECO:0000256" key="1">
    <source>
        <dbReference type="SAM" id="MobiDB-lite"/>
    </source>
</evidence>
<feature type="region of interest" description="Disordered" evidence="1">
    <location>
        <begin position="143"/>
        <end position="232"/>
    </location>
</feature>
<dbReference type="EMBL" id="JAEUBD010000753">
    <property type="protein sequence ID" value="KAH3672620.1"/>
    <property type="molecule type" value="Genomic_DNA"/>
</dbReference>
<dbReference type="AlphaFoldDB" id="A0A9P8TBP4"/>
<feature type="compositionally biased region" description="Basic residues" evidence="1">
    <location>
        <begin position="168"/>
        <end position="177"/>
    </location>
</feature>
<feature type="compositionally biased region" description="Basic and acidic residues" evidence="1">
    <location>
        <begin position="143"/>
        <end position="167"/>
    </location>
</feature>
<name>A0A9P8TBP4_9ASCO</name>
<sequence>MLARPKPNMTATLKQIFLVCPATQLPTHAYTIANGATMVLIMYIPTRSPAWLDFGRKESRAPPQTAGTQRIMIASPLGNPFIMKKVERSVEAIETTPDGMFKSAACFEVNPNERMSTEENVVIVLEENEIVQAIMKNRVQREAEVGRKSHEKIAEANHKKHDFPPFERRRRGNLLKNKRNESSDNLTRSQTTVPESSSESCLAPGVPRRGDKNQTRCNGGFRAAQKNSHSNHTSKIRRCAAAHAKHTPYHDVDGQNPCGRDFLDEEALYWLKNKETNKKIRCKVGKLVTDEAKVFSQTHYIGVI</sequence>
<dbReference type="Proteomes" id="UP000788993">
    <property type="component" value="Unassembled WGS sequence"/>
</dbReference>
<gene>
    <name evidence="2" type="ORF">OGATHE_002265</name>
</gene>
<proteinExistence type="predicted"/>
<evidence type="ECO:0000313" key="3">
    <source>
        <dbReference type="Proteomes" id="UP000788993"/>
    </source>
</evidence>